<sequence>MCRIHLDSVLNAKCRHPVITDEKSKLFNANCRNDILLKHIKKRCDIHREEIVELSDEKGVVKHLRNYPFDYGIEHLKERETLILLKVDANYGDENESTTDKMIFVPMVSSMENDKEFMELINPKPQSRRSSAREDDRRGGGKGKGKQSAIKRTASKSGTKK</sequence>
<name>A0AA89BS41_PINIB</name>
<protein>
    <submittedName>
        <fullName evidence="2">Uncharacterized protein</fullName>
    </submittedName>
</protein>
<dbReference type="EMBL" id="VSWD01000009">
    <property type="protein sequence ID" value="KAK3093444.1"/>
    <property type="molecule type" value="Genomic_DNA"/>
</dbReference>
<reference evidence="2" key="1">
    <citation type="submission" date="2019-08" db="EMBL/GenBank/DDBJ databases">
        <title>The improved chromosome-level genome for the pearl oyster Pinctada fucata martensii using PacBio sequencing and Hi-C.</title>
        <authorList>
            <person name="Zheng Z."/>
        </authorList>
    </citation>
    <scope>NUCLEOTIDE SEQUENCE</scope>
    <source>
        <strain evidence="2">ZZ-2019</strain>
        <tissue evidence="2">Adductor muscle</tissue>
    </source>
</reference>
<feature type="region of interest" description="Disordered" evidence="1">
    <location>
        <begin position="120"/>
        <end position="161"/>
    </location>
</feature>
<proteinExistence type="predicted"/>
<dbReference type="InterPro" id="IPR039471">
    <property type="entry name" value="CXorf65-like"/>
</dbReference>
<dbReference type="Pfam" id="PF15874">
    <property type="entry name" value="Il2rg"/>
    <property type="match status" value="1"/>
</dbReference>
<dbReference type="AlphaFoldDB" id="A0AA89BS41"/>
<keyword evidence="3" id="KW-1185">Reference proteome</keyword>
<evidence type="ECO:0000313" key="2">
    <source>
        <dbReference type="EMBL" id="KAK3093444.1"/>
    </source>
</evidence>
<dbReference type="Proteomes" id="UP001186944">
    <property type="component" value="Unassembled WGS sequence"/>
</dbReference>
<accession>A0AA89BS41</accession>
<gene>
    <name evidence="2" type="ORF">FSP39_015787</name>
</gene>
<evidence type="ECO:0000313" key="3">
    <source>
        <dbReference type="Proteomes" id="UP001186944"/>
    </source>
</evidence>
<dbReference type="PANTHER" id="PTHR33887">
    <property type="entry name" value="PB1 DOMAIN-CONTAINING PROTEIN"/>
    <property type="match status" value="1"/>
</dbReference>
<evidence type="ECO:0000256" key="1">
    <source>
        <dbReference type="SAM" id="MobiDB-lite"/>
    </source>
</evidence>
<comment type="caution">
    <text evidence="2">The sequence shown here is derived from an EMBL/GenBank/DDBJ whole genome shotgun (WGS) entry which is preliminary data.</text>
</comment>
<dbReference type="PANTHER" id="PTHR33887:SF5">
    <property type="entry name" value="PB1 DOMAIN-CONTAINING PROTEIN"/>
    <property type="match status" value="1"/>
</dbReference>
<organism evidence="2 3">
    <name type="scientific">Pinctada imbricata</name>
    <name type="common">Atlantic pearl-oyster</name>
    <name type="synonym">Pinctada martensii</name>
    <dbReference type="NCBI Taxonomy" id="66713"/>
    <lineage>
        <taxon>Eukaryota</taxon>
        <taxon>Metazoa</taxon>
        <taxon>Spiralia</taxon>
        <taxon>Lophotrochozoa</taxon>
        <taxon>Mollusca</taxon>
        <taxon>Bivalvia</taxon>
        <taxon>Autobranchia</taxon>
        <taxon>Pteriomorphia</taxon>
        <taxon>Pterioida</taxon>
        <taxon>Pterioidea</taxon>
        <taxon>Pteriidae</taxon>
        <taxon>Pinctada</taxon>
    </lineage>
</organism>